<feature type="region of interest" description="Disordered" evidence="1">
    <location>
        <begin position="1"/>
        <end position="64"/>
    </location>
</feature>
<dbReference type="EMBL" id="BAFB01000182">
    <property type="protein sequence ID" value="GAB35768.1"/>
    <property type="molecule type" value="Genomic_DNA"/>
</dbReference>
<dbReference type="RefSeq" id="WP_007239976.1">
    <property type="nucleotide sequence ID" value="NZ_BAFB01000182.1"/>
</dbReference>
<organism evidence="2 3">
    <name type="scientific">Gordonia otitidis (strain DSM 44809 / CCUG 52243 / JCM 12355 / NBRC 100426 / IFM 10032)</name>
    <dbReference type="NCBI Taxonomy" id="1108044"/>
    <lineage>
        <taxon>Bacteria</taxon>
        <taxon>Bacillati</taxon>
        <taxon>Actinomycetota</taxon>
        <taxon>Actinomycetes</taxon>
        <taxon>Mycobacteriales</taxon>
        <taxon>Gordoniaceae</taxon>
        <taxon>Gordonia</taxon>
    </lineage>
</organism>
<reference evidence="2" key="1">
    <citation type="submission" date="2012-02" db="EMBL/GenBank/DDBJ databases">
        <title>Whole genome shotgun sequence of Gordonia otitidis NBRC 100426.</title>
        <authorList>
            <person name="Yoshida I."/>
            <person name="Hosoyama A."/>
            <person name="Tsuchikane K."/>
            <person name="Katsumata H."/>
            <person name="Yamazaki S."/>
            <person name="Fujita N."/>
        </authorList>
    </citation>
    <scope>NUCLEOTIDE SEQUENCE [LARGE SCALE GENOMIC DNA]</scope>
    <source>
        <strain evidence="2">NBRC 100426</strain>
    </source>
</reference>
<gene>
    <name evidence="2" type="ORF">GOOTI_182_00400</name>
</gene>
<dbReference type="OrthoDB" id="4369169at2"/>
<accession>H5TQL0</accession>
<evidence type="ECO:0000313" key="2">
    <source>
        <dbReference type="EMBL" id="GAB35768.1"/>
    </source>
</evidence>
<evidence type="ECO:0000256" key="1">
    <source>
        <dbReference type="SAM" id="MobiDB-lite"/>
    </source>
</evidence>
<dbReference type="Gene3D" id="3.40.1000.10">
    <property type="entry name" value="Mog1/PsbP, alpha/beta/alpha sandwich"/>
    <property type="match status" value="1"/>
</dbReference>
<name>H5TQL0_GORO1</name>
<dbReference type="Proteomes" id="UP000005038">
    <property type="component" value="Unassembled WGS sequence"/>
</dbReference>
<dbReference type="STRING" id="1108044.GOOTI_182_00400"/>
<feature type="compositionally biased region" description="Low complexity" evidence="1">
    <location>
        <begin position="19"/>
        <end position="37"/>
    </location>
</feature>
<proteinExistence type="predicted"/>
<sequence>MSVDSDAVPVTRLLVQTGPDAQSPDAQSPDAQSPAAPNRDAPNRDALHPSGPDAIESTESVASVGNAGPADIRAAVDIGACTGEIDTRTGEFFTRMTSRARPSAAGTARLAEEFPHRTRDTRAAHRRRLTETVVSAPGTTIPILERLTRMAVSAHHVTDPMSVPGEITIDLDDSWQAAQSPGCLRLFVSGHGSEGTIAIVLTRFIVDHHTDLSALLDHAPVEARALPDWVEDDVVATPRGFRTEGASLQTGTYLDTGERRFCALRYEVFARGNVAYLVHTTGLVPLRAGREFCREIVTAVSSVRLDD</sequence>
<keyword evidence="3" id="KW-1185">Reference proteome</keyword>
<comment type="caution">
    <text evidence="2">The sequence shown here is derived from an EMBL/GenBank/DDBJ whole genome shotgun (WGS) entry which is preliminary data.</text>
</comment>
<evidence type="ECO:0000313" key="3">
    <source>
        <dbReference type="Proteomes" id="UP000005038"/>
    </source>
</evidence>
<protein>
    <submittedName>
        <fullName evidence="2">Uncharacterized protein</fullName>
    </submittedName>
</protein>
<dbReference type="AlphaFoldDB" id="H5TQL0"/>